<sequence>MKLVLGHPASQVIPLWKYMKVEAVMLNAFQIASSKKLYERAREMGLRELYGIPPDIEIWLDSGGYQALKKGIALKVEDVTKWYNDLKPDYCISLDNPVGPNDPKAREKVRLNVSNARTMSKLVDCELLPVFHPVDEDLFLEYLSGYDFSSYAAVGGLIPRILTVKNASRKEGLKFLERVRKEFPGLLHALGLGSSKMIPLLRTLGYDSADTQTWRHKAAYGKVMLPFRGERHITDRRINFGKKRINEDELREVEKIALILGFTIEDLKRDFVKRAIFNAFVIVSSNHLGTINSVTPVPIELS</sequence>
<keyword evidence="2" id="KW-1185">Reference proteome</keyword>
<dbReference type="Proteomes" id="UP000060778">
    <property type="component" value="Chromosome"/>
</dbReference>
<evidence type="ECO:0000313" key="2">
    <source>
        <dbReference type="Proteomes" id="UP000060778"/>
    </source>
</evidence>
<dbReference type="GeneID" id="30680294"/>
<organism evidence="1 2">
    <name type="scientific">Ignicoccus islandicus DSM 13165</name>
    <dbReference type="NCBI Taxonomy" id="940295"/>
    <lineage>
        <taxon>Archaea</taxon>
        <taxon>Thermoproteota</taxon>
        <taxon>Thermoprotei</taxon>
        <taxon>Desulfurococcales</taxon>
        <taxon>Desulfurococcaceae</taxon>
        <taxon>Ignicoccus</taxon>
    </lineage>
</organism>
<dbReference type="RefSeq" id="WP_075049846.1">
    <property type="nucleotide sequence ID" value="NZ_CP006867.1"/>
</dbReference>
<accession>A0A0U2U6I2</accession>
<gene>
    <name evidence="1" type="ORF">EYM_04515</name>
</gene>
<name>A0A0U2U6I2_9CREN</name>
<dbReference type="Gene3D" id="3.20.20.105">
    <property type="entry name" value="Queuine tRNA-ribosyltransferase-like"/>
    <property type="match status" value="1"/>
</dbReference>
<dbReference type="KEGG" id="iis:EYM_04515"/>
<dbReference type="OrthoDB" id="6871at2157"/>
<reference evidence="1 2" key="1">
    <citation type="submission" date="2013-11" db="EMBL/GenBank/DDBJ databases">
        <title>Comparative genomics of Ignicoccus.</title>
        <authorList>
            <person name="Podar M."/>
        </authorList>
    </citation>
    <scope>NUCLEOTIDE SEQUENCE [LARGE SCALE GENOMIC DNA]</scope>
    <source>
        <strain evidence="1 2">DSM 13165</strain>
    </source>
</reference>
<dbReference type="GO" id="GO:0006400">
    <property type="term" value="P:tRNA modification"/>
    <property type="evidence" value="ECO:0007669"/>
    <property type="project" value="InterPro"/>
</dbReference>
<dbReference type="InterPro" id="IPR036511">
    <property type="entry name" value="TGT-like_sf"/>
</dbReference>
<dbReference type="SUPFAM" id="SSF51713">
    <property type="entry name" value="tRNA-guanine transglycosylase"/>
    <property type="match status" value="1"/>
</dbReference>
<proteinExistence type="predicted"/>
<evidence type="ECO:0000313" key="1">
    <source>
        <dbReference type="EMBL" id="ALU11764.1"/>
    </source>
</evidence>
<dbReference type="EMBL" id="CP006867">
    <property type="protein sequence ID" value="ALU11764.1"/>
    <property type="molecule type" value="Genomic_DNA"/>
</dbReference>
<protein>
    <submittedName>
        <fullName evidence="1">Uncharacterized protein</fullName>
    </submittedName>
</protein>
<dbReference type="STRING" id="940295.EYM_04515"/>
<dbReference type="AlphaFoldDB" id="A0A0U2U6I2"/>